<keyword evidence="8" id="KW-0902">Two-component regulatory system</keyword>
<dbReference type="InterPro" id="IPR036097">
    <property type="entry name" value="HisK_dim/P_sf"/>
</dbReference>
<dbReference type="Gene3D" id="1.10.287.130">
    <property type="match status" value="1"/>
</dbReference>
<dbReference type="SMART" id="SM00387">
    <property type="entry name" value="HATPase_c"/>
    <property type="match status" value="1"/>
</dbReference>
<feature type="transmembrane region" description="Helical" evidence="9">
    <location>
        <begin position="193"/>
        <end position="219"/>
    </location>
</feature>
<evidence type="ECO:0000256" key="8">
    <source>
        <dbReference type="ARBA" id="ARBA00023012"/>
    </source>
</evidence>
<evidence type="ECO:0000256" key="9">
    <source>
        <dbReference type="SAM" id="Phobius"/>
    </source>
</evidence>
<dbReference type="PROSITE" id="PS50109">
    <property type="entry name" value="HIS_KIN"/>
    <property type="match status" value="1"/>
</dbReference>
<dbReference type="InterPro" id="IPR005467">
    <property type="entry name" value="His_kinase_dom"/>
</dbReference>
<evidence type="ECO:0000256" key="5">
    <source>
        <dbReference type="ARBA" id="ARBA00022741"/>
    </source>
</evidence>
<keyword evidence="9" id="KW-0812">Transmembrane</keyword>
<evidence type="ECO:0000256" key="1">
    <source>
        <dbReference type="ARBA" id="ARBA00000085"/>
    </source>
</evidence>
<dbReference type="InterPro" id="IPR003594">
    <property type="entry name" value="HATPase_dom"/>
</dbReference>
<dbReference type="PANTHER" id="PTHR42878:SF7">
    <property type="entry name" value="SENSOR HISTIDINE KINASE GLRK"/>
    <property type="match status" value="1"/>
</dbReference>
<feature type="transmembrane region" description="Helical" evidence="9">
    <location>
        <begin position="93"/>
        <end position="109"/>
    </location>
</feature>
<dbReference type="InterPro" id="IPR036890">
    <property type="entry name" value="HATPase_C_sf"/>
</dbReference>
<dbReference type="AlphaFoldDB" id="A0A1F7WZC8"/>
<dbReference type="Pfam" id="PF00512">
    <property type="entry name" value="HisKA"/>
    <property type="match status" value="1"/>
</dbReference>
<reference evidence="11 12" key="1">
    <citation type="journal article" date="2016" name="Nat. Commun.">
        <title>Thousands of microbial genomes shed light on interconnected biogeochemical processes in an aquifer system.</title>
        <authorList>
            <person name="Anantharaman K."/>
            <person name="Brown C.T."/>
            <person name="Hug L.A."/>
            <person name="Sharon I."/>
            <person name="Castelle C.J."/>
            <person name="Probst A.J."/>
            <person name="Thomas B.C."/>
            <person name="Singh A."/>
            <person name="Wilkins M.J."/>
            <person name="Karaoz U."/>
            <person name="Brodie E.L."/>
            <person name="Williams K.H."/>
            <person name="Hubbard S.S."/>
            <person name="Banfield J.F."/>
        </authorList>
    </citation>
    <scope>NUCLEOTIDE SEQUENCE [LARGE SCALE GENOMIC DNA]</scope>
</reference>
<proteinExistence type="predicted"/>
<sequence length="466" mass="51973">MLDLKTLAVITSLETICCAIIILYLNRRREYPGVRDIGIGMLGSCVAGMLMSMQGVAPAFLSIIVFGAMTVFSMCLINYGFHLFLNLKADIRICYILTAVSFLLGFYFTEIKSDYTMRVIFISAICFFVFIDNFRILYFRYLPEIKNLCRFNGIVYLFLVFVFLARAALVFFIPEMRANFIMETGTGLNCHYYLSLVTVGTTFISLFMTFVCVIFMILFRLEAELKAKTERLVELNGDRERFLSIISHDLISPLSSIPGIANLLLDKFDTFSSDKIKEFLRDIHSASTRVFSLLDNLMTWSKASMGRFPFAPSENNIFEIFTGIIKLYEEAAKNKSISVVNLIPQNLSAYCDQDMAQTIARNLFANALKFSADKGVIELSGEEKGGAVVFTVKDNGSGMDESTLSKLFKIGERVGKPGSDGEKGNGIGLLIVKELIDKHGGKISVESAKNSGAKFTVEFPAKSIKG</sequence>
<dbReference type="GO" id="GO:0000155">
    <property type="term" value="F:phosphorelay sensor kinase activity"/>
    <property type="evidence" value="ECO:0007669"/>
    <property type="project" value="InterPro"/>
</dbReference>
<organism evidence="11 12">
    <name type="scientific">Candidatus Wallbacteria bacterium GWC2_49_35</name>
    <dbReference type="NCBI Taxonomy" id="1817813"/>
    <lineage>
        <taxon>Bacteria</taxon>
        <taxon>Candidatus Walliibacteriota</taxon>
    </lineage>
</organism>
<comment type="catalytic activity">
    <reaction evidence="1">
        <text>ATP + protein L-histidine = ADP + protein N-phospho-L-histidine.</text>
        <dbReference type="EC" id="2.7.13.3"/>
    </reaction>
</comment>
<dbReference type="GO" id="GO:0000156">
    <property type="term" value="F:phosphorelay response regulator activity"/>
    <property type="evidence" value="ECO:0007669"/>
    <property type="project" value="TreeGrafter"/>
</dbReference>
<keyword evidence="5" id="KW-0547">Nucleotide-binding</keyword>
<dbReference type="InterPro" id="IPR003661">
    <property type="entry name" value="HisK_dim/P_dom"/>
</dbReference>
<dbReference type="PANTHER" id="PTHR42878">
    <property type="entry name" value="TWO-COMPONENT HISTIDINE KINASE"/>
    <property type="match status" value="1"/>
</dbReference>
<dbReference type="InterPro" id="IPR004358">
    <property type="entry name" value="Sig_transdc_His_kin-like_C"/>
</dbReference>
<dbReference type="STRING" id="1817813.A2008_09185"/>
<feature type="transmembrane region" description="Helical" evidence="9">
    <location>
        <begin position="115"/>
        <end position="134"/>
    </location>
</feature>
<dbReference type="Proteomes" id="UP000178735">
    <property type="component" value="Unassembled WGS sequence"/>
</dbReference>
<evidence type="ECO:0000313" key="12">
    <source>
        <dbReference type="Proteomes" id="UP000178735"/>
    </source>
</evidence>
<feature type="transmembrane region" description="Helical" evidence="9">
    <location>
        <begin position="59"/>
        <end position="81"/>
    </location>
</feature>
<dbReference type="CDD" id="cd00075">
    <property type="entry name" value="HATPase"/>
    <property type="match status" value="1"/>
</dbReference>
<keyword evidence="9" id="KW-0472">Membrane</keyword>
<evidence type="ECO:0000259" key="10">
    <source>
        <dbReference type="PROSITE" id="PS50109"/>
    </source>
</evidence>
<accession>A0A1F7WZC8</accession>
<evidence type="ECO:0000256" key="7">
    <source>
        <dbReference type="ARBA" id="ARBA00022840"/>
    </source>
</evidence>
<dbReference type="GO" id="GO:0030295">
    <property type="term" value="F:protein kinase activator activity"/>
    <property type="evidence" value="ECO:0007669"/>
    <property type="project" value="TreeGrafter"/>
</dbReference>
<dbReference type="SMART" id="SM00388">
    <property type="entry name" value="HisKA"/>
    <property type="match status" value="1"/>
</dbReference>
<keyword evidence="9" id="KW-1133">Transmembrane helix</keyword>
<evidence type="ECO:0000256" key="6">
    <source>
        <dbReference type="ARBA" id="ARBA00022777"/>
    </source>
</evidence>
<feature type="transmembrane region" description="Helical" evidence="9">
    <location>
        <begin position="154"/>
        <end position="173"/>
    </location>
</feature>
<dbReference type="EC" id="2.7.13.3" evidence="2"/>
<evidence type="ECO:0000256" key="2">
    <source>
        <dbReference type="ARBA" id="ARBA00012438"/>
    </source>
</evidence>
<dbReference type="GO" id="GO:0005524">
    <property type="term" value="F:ATP binding"/>
    <property type="evidence" value="ECO:0007669"/>
    <property type="project" value="UniProtKB-KW"/>
</dbReference>
<dbReference type="Gene3D" id="3.30.565.10">
    <property type="entry name" value="Histidine kinase-like ATPase, C-terminal domain"/>
    <property type="match status" value="1"/>
</dbReference>
<evidence type="ECO:0000256" key="3">
    <source>
        <dbReference type="ARBA" id="ARBA00022553"/>
    </source>
</evidence>
<dbReference type="SUPFAM" id="SSF47384">
    <property type="entry name" value="Homodimeric domain of signal transducing histidine kinase"/>
    <property type="match status" value="1"/>
</dbReference>
<feature type="transmembrane region" description="Helical" evidence="9">
    <location>
        <begin position="37"/>
        <end position="53"/>
    </location>
</feature>
<feature type="domain" description="Histidine kinase" evidence="10">
    <location>
        <begin position="245"/>
        <end position="463"/>
    </location>
</feature>
<keyword evidence="4" id="KW-0808">Transferase</keyword>
<gene>
    <name evidence="11" type="ORF">A2008_09185</name>
</gene>
<name>A0A1F7WZC8_9BACT</name>
<keyword evidence="7" id="KW-0067">ATP-binding</keyword>
<dbReference type="GO" id="GO:0007234">
    <property type="term" value="P:osmosensory signaling via phosphorelay pathway"/>
    <property type="evidence" value="ECO:0007669"/>
    <property type="project" value="TreeGrafter"/>
</dbReference>
<keyword evidence="3" id="KW-0597">Phosphoprotein</keyword>
<dbReference type="PRINTS" id="PR00344">
    <property type="entry name" value="BCTRLSENSOR"/>
</dbReference>
<dbReference type="Pfam" id="PF02518">
    <property type="entry name" value="HATPase_c"/>
    <property type="match status" value="1"/>
</dbReference>
<evidence type="ECO:0000313" key="11">
    <source>
        <dbReference type="EMBL" id="OGM08097.1"/>
    </source>
</evidence>
<dbReference type="CDD" id="cd00082">
    <property type="entry name" value="HisKA"/>
    <property type="match status" value="1"/>
</dbReference>
<dbReference type="SUPFAM" id="SSF55874">
    <property type="entry name" value="ATPase domain of HSP90 chaperone/DNA topoisomerase II/histidine kinase"/>
    <property type="match status" value="1"/>
</dbReference>
<evidence type="ECO:0000256" key="4">
    <source>
        <dbReference type="ARBA" id="ARBA00022679"/>
    </source>
</evidence>
<keyword evidence="6" id="KW-0418">Kinase</keyword>
<dbReference type="FunFam" id="3.30.565.10:FF:000006">
    <property type="entry name" value="Sensor histidine kinase WalK"/>
    <property type="match status" value="1"/>
</dbReference>
<comment type="caution">
    <text evidence="11">The sequence shown here is derived from an EMBL/GenBank/DDBJ whole genome shotgun (WGS) entry which is preliminary data.</text>
</comment>
<protein>
    <recommendedName>
        <fullName evidence="2">histidine kinase</fullName>
        <ecNumber evidence="2">2.7.13.3</ecNumber>
    </recommendedName>
</protein>
<dbReference type="EMBL" id="MGFH01000025">
    <property type="protein sequence ID" value="OGM08097.1"/>
    <property type="molecule type" value="Genomic_DNA"/>
</dbReference>
<dbReference type="InterPro" id="IPR050351">
    <property type="entry name" value="BphY/WalK/GraS-like"/>
</dbReference>
<feature type="transmembrane region" description="Helical" evidence="9">
    <location>
        <begin position="6"/>
        <end position="25"/>
    </location>
</feature>